<dbReference type="AlphaFoldDB" id="A0A212PVQ6"/>
<evidence type="ECO:0000313" key="1">
    <source>
        <dbReference type="EMBL" id="SNB50961.1"/>
    </source>
</evidence>
<sequence length="137" mass="14977">MADVRAMCAIGQRGQIGLDGGMPWSGTEGRIYEADVARFFELTQGHVLIAGPTTIASVPAFARKDRTLVTIRSHEQPGEVLARFAGRVVFVGGGPRVWAAYAPYIRLWDINRLPYDGPADRWFDPAWLTAGPPPRGV</sequence>
<name>A0A212PVQ6_9PROT</name>
<accession>A0A212PVQ6</accession>
<organism evidence="1 2">
    <name type="scientific">Arboricoccus pini</name>
    <dbReference type="NCBI Taxonomy" id="1963835"/>
    <lineage>
        <taxon>Bacteria</taxon>
        <taxon>Pseudomonadati</taxon>
        <taxon>Pseudomonadota</taxon>
        <taxon>Alphaproteobacteria</taxon>
        <taxon>Geminicoccales</taxon>
        <taxon>Geminicoccaceae</taxon>
        <taxon>Arboricoccus</taxon>
    </lineage>
</organism>
<evidence type="ECO:0000313" key="2">
    <source>
        <dbReference type="Proteomes" id="UP000197065"/>
    </source>
</evidence>
<dbReference type="OrthoDB" id="7932254at2"/>
<dbReference type="EMBL" id="FYEH01000001">
    <property type="protein sequence ID" value="SNB50961.1"/>
    <property type="molecule type" value="Genomic_DNA"/>
</dbReference>
<keyword evidence="2" id="KW-1185">Reference proteome</keyword>
<protein>
    <submittedName>
        <fullName evidence="1">Dihydromethanopterin reductase</fullName>
    </submittedName>
</protein>
<gene>
    <name evidence="1" type="ORF">SAMN07250955_1017</name>
</gene>
<dbReference type="SUPFAM" id="SSF53597">
    <property type="entry name" value="Dihydrofolate reductase-like"/>
    <property type="match status" value="1"/>
</dbReference>
<dbReference type="InterPro" id="IPR024072">
    <property type="entry name" value="DHFR-like_dom_sf"/>
</dbReference>
<dbReference type="RefSeq" id="WP_088559839.1">
    <property type="nucleotide sequence ID" value="NZ_FYEH01000001.1"/>
</dbReference>
<proteinExistence type="predicted"/>
<reference evidence="1 2" key="1">
    <citation type="submission" date="2017-06" db="EMBL/GenBank/DDBJ databases">
        <authorList>
            <person name="Kim H.J."/>
            <person name="Triplett B.A."/>
        </authorList>
    </citation>
    <scope>NUCLEOTIDE SEQUENCE [LARGE SCALE GENOMIC DNA]</scope>
    <source>
        <strain evidence="1 2">B29T1</strain>
    </source>
</reference>
<dbReference type="Proteomes" id="UP000197065">
    <property type="component" value="Unassembled WGS sequence"/>
</dbReference>
<dbReference type="Gene3D" id="3.40.430.10">
    <property type="entry name" value="Dihydrofolate Reductase, subunit A"/>
    <property type="match status" value="1"/>
</dbReference>